<evidence type="ECO:0000256" key="2">
    <source>
        <dbReference type="ARBA" id="ARBA00022741"/>
    </source>
</evidence>
<dbReference type="EMBL" id="UINC01207893">
    <property type="protein sequence ID" value="SVE30189.1"/>
    <property type="molecule type" value="Genomic_DNA"/>
</dbReference>
<sequence>LLEQSDDIISIYSQGMLQRLKLICAELVDWDLLLIDEPFTGLDELGEKQMKDSLNQWKLSGKTMCVVLHSRQKAEKYASRILHLEDGVIKES</sequence>
<keyword evidence="3" id="KW-0067">ATP-binding</keyword>
<dbReference type="InterPro" id="IPR027417">
    <property type="entry name" value="P-loop_NTPase"/>
</dbReference>
<dbReference type="InterPro" id="IPR051782">
    <property type="entry name" value="ABC_Transporter_VariousFunc"/>
</dbReference>
<dbReference type="AlphaFoldDB" id="A0A383CDQ7"/>
<protein>
    <recommendedName>
        <fullName evidence="5">ABC transporter domain-containing protein</fullName>
    </recommendedName>
</protein>
<dbReference type="Gene3D" id="3.40.50.300">
    <property type="entry name" value="P-loop containing nucleotide triphosphate hydrolases"/>
    <property type="match status" value="1"/>
</dbReference>
<keyword evidence="1" id="KW-0813">Transport</keyword>
<name>A0A383CDQ7_9ZZZZ</name>
<evidence type="ECO:0008006" key="5">
    <source>
        <dbReference type="Google" id="ProtNLM"/>
    </source>
</evidence>
<dbReference type="SUPFAM" id="SSF52540">
    <property type="entry name" value="P-loop containing nucleoside triphosphate hydrolases"/>
    <property type="match status" value="1"/>
</dbReference>
<evidence type="ECO:0000256" key="1">
    <source>
        <dbReference type="ARBA" id="ARBA00022448"/>
    </source>
</evidence>
<accession>A0A383CDQ7</accession>
<dbReference type="GO" id="GO:0005524">
    <property type="term" value="F:ATP binding"/>
    <property type="evidence" value="ECO:0007669"/>
    <property type="project" value="UniProtKB-KW"/>
</dbReference>
<feature type="non-terminal residue" evidence="4">
    <location>
        <position position="1"/>
    </location>
</feature>
<gene>
    <name evidence="4" type="ORF">METZ01_LOCUS483043</name>
</gene>
<proteinExistence type="predicted"/>
<dbReference type="PANTHER" id="PTHR42939:SF1">
    <property type="entry name" value="ABC TRANSPORTER ATP-BINDING PROTEIN ALBC-RELATED"/>
    <property type="match status" value="1"/>
</dbReference>
<organism evidence="4">
    <name type="scientific">marine metagenome</name>
    <dbReference type="NCBI Taxonomy" id="408172"/>
    <lineage>
        <taxon>unclassified sequences</taxon>
        <taxon>metagenomes</taxon>
        <taxon>ecological metagenomes</taxon>
    </lineage>
</organism>
<reference evidence="4" key="1">
    <citation type="submission" date="2018-05" db="EMBL/GenBank/DDBJ databases">
        <authorList>
            <person name="Lanie J.A."/>
            <person name="Ng W.-L."/>
            <person name="Kazmierczak K.M."/>
            <person name="Andrzejewski T.M."/>
            <person name="Davidsen T.M."/>
            <person name="Wayne K.J."/>
            <person name="Tettelin H."/>
            <person name="Glass J.I."/>
            <person name="Rusch D."/>
            <person name="Podicherti R."/>
            <person name="Tsui H.-C.T."/>
            <person name="Winkler M.E."/>
        </authorList>
    </citation>
    <scope>NUCLEOTIDE SEQUENCE</scope>
</reference>
<keyword evidence="2" id="KW-0547">Nucleotide-binding</keyword>
<dbReference type="PANTHER" id="PTHR42939">
    <property type="entry name" value="ABC TRANSPORTER ATP-BINDING PROTEIN ALBC-RELATED"/>
    <property type="match status" value="1"/>
</dbReference>
<evidence type="ECO:0000313" key="4">
    <source>
        <dbReference type="EMBL" id="SVE30189.1"/>
    </source>
</evidence>
<evidence type="ECO:0000256" key="3">
    <source>
        <dbReference type="ARBA" id="ARBA00022840"/>
    </source>
</evidence>